<keyword evidence="1" id="KW-0732">Signal</keyword>
<dbReference type="SMART" id="SM01411">
    <property type="entry name" value="Ephrin_rec_like"/>
    <property type="match status" value="12"/>
</dbReference>
<dbReference type="PANTHER" id="PTHR46967">
    <property type="entry name" value="INSULIN-LIKE GROWTH FACTOR BINDING PROTEIN,N-TERMINAL"/>
    <property type="match status" value="1"/>
</dbReference>
<feature type="chain" id="PRO_5040997936" description="Tyrosine-protein kinase ephrin type A/B receptor-like domain-containing protein" evidence="1">
    <location>
        <begin position="22"/>
        <end position="1123"/>
    </location>
</feature>
<dbReference type="Pfam" id="PF07699">
    <property type="entry name" value="Ephrin_rec_like"/>
    <property type="match status" value="2"/>
</dbReference>
<comment type="caution">
    <text evidence="3">The sequence shown here is derived from an EMBL/GenBank/DDBJ whole genome shotgun (WGS) entry which is preliminary data.</text>
</comment>
<proteinExistence type="predicted"/>
<dbReference type="OrthoDB" id="439917at2759"/>
<dbReference type="InterPro" id="IPR011641">
    <property type="entry name" value="Tyr-kin_ephrin_A/B_rcpt-like"/>
</dbReference>
<organism evidence="3 4">
    <name type="scientific">Triparma columacea</name>
    <dbReference type="NCBI Taxonomy" id="722753"/>
    <lineage>
        <taxon>Eukaryota</taxon>
        <taxon>Sar</taxon>
        <taxon>Stramenopiles</taxon>
        <taxon>Ochrophyta</taxon>
        <taxon>Bolidophyceae</taxon>
        <taxon>Parmales</taxon>
        <taxon>Triparmaceae</taxon>
        <taxon>Triparma</taxon>
    </lineage>
</organism>
<gene>
    <name evidence="3" type="ORF">TrCOL_g3213</name>
</gene>
<feature type="signal peptide" evidence="1">
    <location>
        <begin position="1"/>
        <end position="21"/>
    </location>
</feature>
<dbReference type="InterPro" id="IPR009030">
    <property type="entry name" value="Growth_fac_rcpt_cys_sf"/>
</dbReference>
<keyword evidence="4" id="KW-1185">Reference proteome</keyword>
<dbReference type="Gene3D" id="2.10.50.10">
    <property type="entry name" value="Tumor Necrosis Factor Receptor, subunit A, domain 2"/>
    <property type="match status" value="7"/>
</dbReference>
<name>A0A9W7G2X4_9STRA</name>
<dbReference type="SUPFAM" id="SSF57184">
    <property type="entry name" value="Growth factor receptor domain"/>
    <property type="match status" value="4"/>
</dbReference>
<dbReference type="AlphaFoldDB" id="A0A9W7G2X4"/>
<evidence type="ECO:0000259" key="2">
    <source>
        <dbReference type="Pfam" id="PF07699"/>
    </source>
</evidence>
<evidence type="ECO:0000313" key="3">
    <source>
        <dbReference type="EMBL" id="GMI30721.1"/>
    </source>
</evidence>
<dbReference type="Proteomes" id="UP001165065">
    <property type="component" value="Unassembled WGS sequence"/>
</dbReference>
<accession>A0A9W7G2X4</accession>
<reference evidence="4" key="1">
    <citation type="journal article" date="2023" name="Commun. Biol.">
        <title>Genome analysis of Parmales, the sister group of diatoms, reveals the evolutionary specialization of diatoms from phago-mixotrophs to photoautotrophs.</title>
        <authorList>
            <person name="Ban H."/>
            <person name="Sato S."/>
            <person name="Yoshikawa S."/>
            <person name="Yamada K."/>
            <person name="Nakamura Y."/>
            <person name="Ichinomiya M."/>
            <person name="Sato N."/>
            <person name="Blanc-Mathieu R."/>
            <person name="Endo H."/>
            <person name="Kuwata A."/>
            <person name="Ogata H."/>
        </authorList>
    </citation>
    <scope>NUCLEOTIDE SEQUENCE [LARGE SCALE GENOMIC DNA]</scope>
</reference>
<evidence type="ECO:0000256" key="1">
    <source>
        <dbReference type="SAM" id="SignalP"/>
    </source>
</evidence>
<dbReference type="EMBL" id="BRYA01000003">
    <property type="protein sequence ID" value="GMI30721.1"/>
    <property type="molecule type" value="Genomic_DNA"/>
</dbReference>
<protein>
    <recommendedName>
        <fullName evidence="2">Tyrosine-protein kinase ephrin type A/B receptor-like domain-containing protein</fullName>
    </recommendedName>
</protein>
<evidence type="ECO:0000313" key="4">
    <source>
        <dbReference type="Proteomes" id="UP001165065"/>
    </source>
</evidence>
<feature type="domain" description="Tyrosine-protein kinase ephrin type A/B receptor-like" evidence="2">
    <location>
        <begin position="650"/>
        <end position="691"/>
    </location>
</feature>
<sequence>MLLAVLLFHLLLLLSPSSVRSQTSQQASTTYDLWALTSKYSPTYNMGDYVLAVLSPLSYNCEYDYDAFGTLNNGYSCDYPTSEMHPDSWTSSGNSMLILGESVSEIKCSDDRASCVLSGVGLDGSANLYMRIIWIHATMGRPIKFRSITFTNGDAPQGGAMFISMAAVTLELCVFARCRASDGGAIYVYYAYSLDMYGTTFVGNIGSDSGASNDISDQAGVAVSHDTCPAPYEGYTPRQGEALNANAATGFSYLCHEICNVGEQPSSVGDEAASCETCPAGTTSLYVGHFCRPVTAVSDMYELHNAVGDWGHDGGGNYHPLMSYALEGALEGALVLGTVTSGGFVVMETGTYTCYWEGFVEEYPHDVDYQACSQVKAYERSPNFGVMRSMLTIDPNRVGGIMCENDDAGCILEATYDTRCLSIMFGQISPFLLRSLVFSVGNGGGASSYGEGLYIFESAAEVMYCIFTSNSGGVLIFVDYGSLDVYGTTFSTEGLGPRYHIEHQLGGSSKVTTLHDSCPNLLSSLGTAVPSGDALIVTGDVEGSAFSNICMCGATYFLNTDSNTCEPCAEGSTTELRGGATECSPCSPGEYGSLNSDGAGICSPCVGATYTAAAGETSCSTCEVGSWANIYKTGCTNDLTCSPGSGQSAGGGVCEICPIGKYNDAKDSSQCIICPAGRFNSNTNSTAQSDCEYCPVGRYSVEDATVAECTVCNVGRYNPNIGSTLSTACVYCEAGKYGETEGAETCTFCPSGKANPSATGSSSSSVCSDCDAGKTNSDDFTGCTNCTAGKYGPSVGYGCFECGSGKYLGTEGSTAETDCTFCPAGKSSPASGPRSECQACQPGRYAPAEGQGSCAICNPGTACSEEATASETCLAGSFSGAGAGTCTTCPEGTYASEDGEASCLSCDAGKFCPSGATMWETCLNGTFSSVGAGSCTSCSAGSYSNTKDGASECTTCDAGKFCSDEAVEMVDCPAGKYSNNGAGACISCAAGSYSNTAGGASECTTCDAGKFCSDEAVEMVDCPAGKFSNNGAGACISCAAGSYSNTAGGASECTTCDAGKFCSDEATEMVDCPAGKYSNNGAGACISCAAGSYSNTTGGASECTTCDPGTACVDEATEIVQCG</sequence>
<feature type="domain" description="Tyrosine-protein kinase ephrin type A/B receptor-like" evidence="2">
    <location>
        <begin position="876"/>
        <end position="911"/>
    </location>
</feature>
<dbReference type="PANTHER" id="PTHR46967:SF2">
    <property type="entry name" value="SUSHI, VON WILLEBRAND FACTOR TYPE A, EGF AND PENTRAXIN DOMAIN-CONTAINING PROTEIN 1-LIKE"/>
    <property type="match status" value="1"/>
</dbReference>